<dbReference type="InterPro" id="IPR036515">
    <property type="entry name" value="Transposase_17_sf"/>
</dbReference>
<dbReference type="InterPro" id="IPR002686">
    <property type="entry name" value="Transposase_17"/>
</dbReference>
<evidence type="ECO:0000259" key="1">
    <source>
        <dbReference type="SMART" id="SM01321"/>
    </source>
</evidence>
<evidence type="ECO:0000313" key="3">
    <source>
        <dbReference type="Proteomes" id="UP000228687"/>
    </source>
</evidence>
<dbReference type="AlphaFoldDB" id="A0A2H0YXE7"/>
<feature type="domain" description="Transposase IS200-like" evidence="1">
    <location>
        <begin position="32"/>
        <end position="169"/>
    </location>
</feature>
<dbReference type="PANTHER" id="PTHR34322:SF2">
    <property type="entry name" value="TRANSPOSASE IS200-LIKE DOMAIN-CONTAINING PROTEIN"/>
    <property type="match status" value="1"/>
</dbReference>
<name>A0A2H0YXE7_9BACT</name>
<dbReference type="Proteomes" id="UP000228687">
    <property type="component" value="Unassembled WGS sequence"/>
</dbReference>
<dbReference type="PANTHER" id="PTHR34322">
    <property type="entry name" value="TRANSPOSASE, Y1_TNP DOMAIN-CONTAINING"/>
    <property type="match status" value="1"/>
</dbReference>
<dbReference type="SMART" id="SM01321">
    <property type="entry name" value="Y1_Tnp"/>
    <property type="match status" value="1"/>
</dbReference>
<evidence type="ECO:0000313" key="2">
    <source>
        <dbReference type="EMBL" id="PIS43174.1"/>
    </source>
</evidence>
<dbReference type="GO" id="GO:0003677">
    <property type="term" value="F:DNA binding"/>
    <property type="evidence" value="ECO:0007669"/>
    <property type="project" value="InterPro"/>
</dbReference>
<dbReference type="EMBL" id="PEXT01000057">
    <property type="protein sequence ID" value="PIS43174.1"/>
    <property type="molecule type" value="Genomic_DNA"/>
</dbReference>
<proteinExistence type="predicted"/>
<dbReference type="GO" id="GO:0004803">
    <property type="term" value="F:transposase activity"/>
    <property type="evidence" value="ECO:0007669"/>
    <property type="project" value="InterPro"/>
</dbReference>
<gene>
    <name evidence="2" type="ORF">COT23_02700</name>
</gene>
<dbReference type="Gene3D" id="3.30.70.1290">
    <property type="entry name" value="Transposase IS200-like"/>
    <property type="match status" value="1"/>
</dbReference>
<reference evidence="3" key="1">
    <citation type="submission" date="2017-09" db="EMBL/GenBank/DDBJ databases">
        <title>Depth-based differentiation of microbial function through sediment-hosted aquifers and enrichment of novel symbionts in the deep terrestrial subsurface.</title>
        <authorList>
            <person name="Probst A.J."/>
            <person name="Ladd B."/>
            <person name="Jarett J.K."/>
            <person name="Geller-Mcgrath D.E."/>
            <person name="Sieber C.M.K."/>
            <person name="Emerson J.B."/>
            <person name="Anantharaman K."/>
            <person name="Thomas B.C."/>
            <person name="Malmstrom R."/>
            <person name="Stieglmeier M."/>
            <person name="Klingl A."/>
            <person name="Woyke T."/>
            <person name="Ryan C.M."/>
            <person name="Banfield J.F."/>
        </authorList>
    </citation>
    <scope>NUCLEOTIDE SEQUENCE [LARGE SCALE GENOMIC DNA]</scope>
</reference>
<accession>A0A2H0YXE7</accession>
<sequence>MIIFLSTTWRSNRQVESYDRIITMSTRKEVFANGEFFHIYNRGVDKRIIFTDGYDMKRFFKSLIEFNTIDPIGSLYENSFRELGGSTAKLENGLVNIIAYCLNQNHFHLIFEQLTDGGISELMKRLGGYTWYYNNKHKRSGSLFQGKFKAVHIDSNEYLLHVSAYVNLNNRVHQLGGSTAKSIESMSSWGEYIDKKSKGICEKDVILGQFRSVGEYKDFALSSLEAIVERKVELKNIGDFLLE</sequence>
<organism evidence="2 3">
    <name type="scientific">Candidatus Kaiserbacteria bacterium CG08_land_8_20_14_0_20_50_21</name>
    <dbReference type="NCBI Taxonomy" id="1974604"/>
    <lineage>
        <taxon>Bacteria</taxon>
        <taxon>Candidatus Kaiseribacteriota</taxon>
    </lineage>
</organism>
<comment type="caution">
    <text evidence="2">The sequence shown here is derived from an EMBL/GenBank/DDBJ whole genome shotgun (WGS) entry which is preliminary data.</text>
</comment>
<dbReference type="Pfam" id="PF01797">
    <property type="entry name" value="Y1_Tnp"/>
    <property type="match status" value="1"/>
</dbReference>
<dbReference type="SUPFAM" id="SSF143422">
    <property type="entry name" value="Transposase IS200-like"/>
    <property type="match status" value="1"/>
</dbReference>
<protein>
    <recommendedName>
        <fullName evidence="1">Transposase IS200-like domain-containing protein</fullName>
    </recommendedName>
</protein>
<dbReference type="GO" id="GO:0006313">
    <property type="term" value="P:DNA transposition"/>
    <property type="evidence" value="ECO:0007669"/>
    <property type="project" value="InterPro"/>
</dbReference>